<dbReference type="EMBL" id="MEZY01000009">
    <property type="protein sequence ID" value="OGD65589.1"/>
    <property type="molecule type" value="Genomic_DNA"/>
</dbReference>
<protein>
    <recommendedName>
        <fullName evidence="4">HNH nuclease domain-containing protein</fullName>
    </recommendedName>
</protein>
<feature type="region of interest" description="Disordered" evidence="1">
    <location>
        <begin position="1"/>
        <end position="76"/>
    </location>
</feature>
<sequence>MRKLTRKQAQRIRNLKKKARVIKQKGYSSGKLPKGKELHHKKAVADGGKTTAKNTTVVTKAKHKQIHKNRRAKDKG</sequence>
<dbReference type="STRING" id="1797472.A2215_03155"/>
<dbReference type="AlphaFoldDB" id="A0A1F5EDS0"/>
<organism evidence="2 3">
    <name type="scientific">Candidatus Berkelbacteria bacterium RIFOXYA2_FULL_43_10</name>
    <dbReference type="NCBI Taxonomy" id="1797472"/>
    <lineage>
        <taxon>Bacteria</taxon>
        <taxon>Candidatus Berkelbacteria</taxon>
    </lineage>
</organism>
<dbReference type="CDD" id="cd00085">
    <property type="entry name" value="HNHc"/>
    <property type="match status" value="1"/>
</dbReference>
<feature type="compositionally biased region" description="Basic residues" evidence="1">
    <location>
        <begin position="1"/>
        <end position="23"/>
    </location>
</feature>
<dbReference type="Proteomes" id="UP000178583">
    <property type="component" value="Unassembled WGS sequence"/>
</dbReference>
<feature type="compositionally biased region" description="Low complexity" evidence="1">
    <location>
        <begin position="49"/>
        <end position="59"/>
    </location>
</feature>
<evidence type="ECO:0008006" key="4">
    <source>
        <dbReference type="Google" id="ProtNLM"/>
    </source>
</evidence>
<feature type="compositionally biased region" description="Basic residues" evidence="1">
    <location>
        <begin position="60"/>
        <end position="76"/>
    </location>
</feature>
<evidence type="ECO:0000313" key="3">
    <source>
        <dbReference type="Proteomes" id="UP000178583"/>
    </source>
</evidence>
<comment type="caution">
    <text evidence="2">The sequence shown here is derived from an EMBL/GenBank/DDBJ whole genome shotgun (WGS) entry which is preliminary data.</text>
</comment>
<evidence type="ECO:0000256" key="1">
    <source>
        <dbReference type="SAM" id="MobiDB-lite"/>
    </source>
</evidence>
<proteinExistence type="predicted"/>
<gene>
    <name evidence="2" type="ORF">A2215_03155</name>
</gene>
<evidence type="ECO:0000313" key="2">
    <source>
        <dbReference type="EMBL" id="OGD65589.1"/>
    </source>
</evidence>
<reference evidence="2 3" key="1">
    <citation type="journal article" date="2016" name="Nat. Commun.">
        <title>Thousands of microbial genomes shed light on interconnected biogeochemical processes in an aquifer system.</title>
        <authorList>
            <person name="Anantharaman K."/>
            <person name="Brown C.T."/>
            <person name="Hug L.A."/>
            <person name="Sharon I."/>
            <person name="Castelle C.J."/>
            <person name="Probst A.J."/>
            <person name="Thomas B.C."/>
            <person name="Singh A."/>
            <person name="Wilkins M.J."/>
            <person name="Karaoz U."/>
            <person name="Brodie E.L."/>
            <person name="Williams K.H."/>
            <person name="Hubbard S.S."/>
            <person name="Banfield J.F."/>
        </authorList>
    </citation>
    <scope>NUCLEOTIDE SEQUENCE [LARGE SCALE GENOMIC DNA]</scope>
</reference>
<name>A0A1F5EDS0_9BACT</name>
<accession>A0A1F5EDS0</accession>
<dbReference type="InterPro" id="IPR003615">
    <property type="entry name" value="HNH_nuc"/>
</dbReference>